<comment type="caution">
    <text evidence="2">The sequence shown here is derived from an EMBL/GenBank/DDBJ whole genome shotgun (WGS) entry which is preliminary data.</text>
</comment>
<dbReference type="InterPro" id="IPR055708">
    <property type="entry name" value="DUF7284"/>
</dbReference>
<accession>A0ABD6AKD0</accession>
<sequence>MTSTVLDVTVLLLCVSAGVVTLSGVGGDVGVRGPSAGETADRLVTETVTVRYRAPAAANGTRGIRATRAELLALLVADVGGSNGERGAAQDRDNGTAEAFESRATAAVAAGLGERTRIDATVPTPANRGRGTGGATAGHSAPTRRDVRRGAEPRAVLEASNASEPARRDDSGRGSNRSEPARSAAAEPTAPVTVGAEPPRGADVVTAVVTHPMPSGTEADGAMRIVVRRW</sequence>
<evidence type="ECO:0008006" key="4">
    <source>
        <dbReference type="Google" id="ProtNLM"/>
    </source>
</evidence>
<feature type="compositionally biased region" description="Basic and acidic residues" evidence="1">
    <location>
        <begin position="143"/>
        <end position="152"/>
    </location>
</feature>
<dbReference type="Proteomes" id="UP001596545">
    <property type="component" value="Unassembled WGS sequence"/>
</dbReference>
<reference evidence="2 3" key="1">
    <citation type="journal article" date="2019" name="Int. J. Syst. Evol. Microbiol.">
        <title>The Global Catalogue of Microorganisms (GCM) 10K type strain sequencing project: providing services to taxonomists for standard genome sequencing and annotation.</title>
        <authorList>
            <consortium name="The Broad Institute Genomics Platform"/>
            <consortium name="The Broad Institute Genome Sequencing Center for Infectious Disease"/>
            <person name="Wu L."/>
            <person name="Ma J."/>
        </authorList>
    </citation>
    <scope>NUCLEOTIDE SEQUENCE [LARGE SCALE GENOMIC DNA]</scope>
    <source>
        <strain evidence="2 3">CGMCC 1.12554</strain>
    </source>
</reference>
<dbReference type="EMBL" id="JBHTBL010000006">
    <property type="protein sequence ID" value="MFC7324714.1"/>
    <property type="molecule type" value="Genomic_DNA"/>
</dbReference>
<feature type="region of interest" description="Disordered" evidence="1">
    <location>
        <begin position="111"/>
        <end position="199"/>
    </location>
</feature>
<proteinExistence type="predicted"/>
<keyword evidence="3" id="KW-1185">Reference proteome</keyword>
<organism evidence="2 3">
    <name type="scientific">Halorubrum rutilum</name>
    <dbReference type="NCBI Taxonomy" id="1364933"/>
    <lineage>
        <taxon>Archaea</taxon>
        <taxon>Methanobacteriati</taxon>
        <taxon>Methanobacteriota</taxon>
        <taxon>Stenosarchaea group</taxon>
        <taxon>Halobacteria</taxon>
        <taxon>Halobacteriales</taxon>
        <taxon>Haloferacaceae</taxon>
        <taxon>Halorubrum</taxon>
    </lineage>
</organism>
<evidence type="ECO:0000313" key="3">
    <source>
        <dbReference type="Proteomes" id="UP001596545"/>
    </source>
</evidence>
<dbReference type="AlphaFoldDB" id="A0ABD6AKD0"/>
<dbReference type="Pfam" id="PF23955">
    <property type="entry name" value="DUF7284"/>
    <property type="match status" value="1"/>
</dbReference>
<protein>
    <recommendedName>
        <fullName evidence="4">Secreted protein</fullName>
    </recommendedName>
</protein>
<gene>
    <name evidence="2" type="ORF">ACFQMF_08990</name>
</gene>
<evidence type="ECO:0000256" key="1">
    <source>
        <dbReference type="SAM" id="MobiDB-lite"/>
    </source>
</evidence>
<name>A0ABD6AKD0_9EURY</name>
<evidence type="ECO:0000313" key="2">
    <source>
        <dbReference type="EMBL" id="MFC7324714.1"/>
    </source>
</evidence>
<dbReference type="RefSeq" id="WP_256409862.1">
    <property type="nucleotide sequence ID" value="NZ_JANHDN010000008.1"/>
</dbReference>